<accession>A0A2X0MJU7</accession>
<dbReference type="STRING" id="796604.A0A2X0MJU7"/>
<evidence type="ECO:0000313" key="3">
    <source>
        <dbReference type="Proteomes" id="UP000249464"/>
    </source>
</evidence>
<evidence type="ECO:0000313" key="2">
    <source>
        <dbReference type="EMBL" id="SGY97559.1"/>
    </source>
</evidence>
<protein>
    <submittedName>
        <fullName evidence="2">BQ5605_C035g11413 protein</fullName>
    </submittedName>
</protein>
<evidence type="ECO:0000259" key="1">
    <source>
        <dbReference type="Pfam" id="PF08547"/>
    </source>
</evidence>
<reference evidence="2 3" key="1">
    <citation type="submission" date="2016-11" db="EMBL/GenBank/DDBJ databases">
        <authorList>
            <person name="Jaros S."/>
            <person name="Januszkiewicz K."/>
            <person name="Wedrychowicz H."/>
        </authorList>
    </citation>
    <scope>NUCLEOTIDE SEQUENCE [LARGE SCALE GENOMIC DNA]</scope>
</reference>
<dbReference type="EMBL" id="FQNC01000064">
    <property type="protein sequence ID" value="SGY97559.1"/>
    <property type="molecule type" value="Genomic_DNA"/>
</dbReference>
<sequence>MAPVDLTSLGHQTLFRAPNHPWPKFDAVDDRVRGGVSTSNFTIRKEPHSHTIGVFSGHLDIMALKDVGFASQSTVFNNTKPLLLPRLCYSGLLLTILRPSDEVSVTTTPITTKKPSKPKSFVLTLKSSPPVTRPDGTRVAGISYEYAFTLGDFDGKEKQIQMEWDGFTATYRGRPDKKFAKLDPNKLYELSFMCRSNFGEQAGDFELKILELAALKNKYDKRQSRKCFDRAKQLVTRRYEAGWYRRDQGVRLV</sequence>
<dbReference type="Pfam" id="PF08547">
    <property type="entry name" value="CIA30"/>
    <property type="match status" value="1"/>
</dbReference>
<name>A0A2X0MJU7_9BASI</name>
<dbReference type="PANTHER" id="PTHR13194:SF19">
    <property type="entry name" value="NAD(P)-BINDING ROSSMANN-FOLD SUPERFAMILY PROTEIN"/>
    <property type="match status" value="1"/>
</dbReference>
<gene>
    <name evidence="2" type="primary">BQ5605_C035g11413</name>
    <name evidence="2" type="ORF">BQ5605_C035G11413</name>
</gene>
<proteinExistence type="predicted"/>
<dbReference type="GO" id="GO:0051082">
    <property type="term" value="F:unfolded protein binding"/>
    <property type="evidence" value="ECO:0007669"/>
    <property type="project" value="TreeGrafter"/>
</dbReference>
<feature type="domain" description="NADH:ubiquinone oxidoreductase intermediate-associated protein 30" evidence="1">
    <location>
        <begin position="16"/>
        <end position="209"/>
    </location>
</feature>
<keyword evidence="3" id="KW-1185">Reference proteome</keyword>
<dbReference type="AlphaFoldDB" id="A0A2X0MJU7"/>
<dbReference type="GO" id="GO:0010257">
    <property type="term" value="P:NADH dehydrogenase complex assembly"/>
    <property type="evidence" value="ECO:0007669"/>
    <property type="project" value="TreeGrafter"/>
</dbReference>
<organism evidence="2 3">
    <name type="scientific">Microbotryum silenes-dioicae</name>
    <dbReference type="NCBI Taxonomy" id="796604"/>
    <lineage>
        <taxon>Eukaryota</taxon>
        <taxon>Fungi</taxon>
        <taxon>Dikarya</taxon>
        <taxon>Basidiomycota</taxon>
        <taxon>Pucciniomycotina</taxon>
        <taxon>Microbotryomycetes</taxon>
        <taxon>Microbotryales</taxon>
        <taxon>Microbotryaceae</taxon>
        <taxon>Microbotryum</taxon>
    </lineage>
</organism>
<dbReference type="PANTHER" id="PTHR13194">
    <property type="entry name" value="COMPLEX I INTERMEDIATE-ASSOCIATED PROTEIN 30"/>
    <property type="match status" value="1"/>
</dbReference>
<dbReference type="InterPro" id="IPR039131">
    <property type="entry name" value="NDUFAF1"/>
</dbReference>
<dbReference type="InterPro" id="IPR013857">
    <property type="entry name" value="NADH-UbQ_OxRdtase-assoc_prot30"/>
</dbReference>
<dbReference type="Proteomes" id="UP000249464">
    <property type="component" value="Unassembled WGS sequence"/>
</dbReference>